<reference evidence="1" key="2">
    <citation type="submission" date="2023-06" db="EMBL/GenBank/DDBJ databases">
        <authorList>
            <person name="Ma L."/>
            <person name="Liu K.-W."/>
            <person name="Li Z."/>
            <person name="Hsiao Y.-Y."/>
            <person name="Qi Y."/>
            <person name="Fu T."/>
            <person name="Tang G."/>
            <person name="Zhang D."/>
            <person name="Sun W.-H."/>
            <person name="Liu D.-K."/>
            <person name="Li Y."/>
            <person name="Chen G.-Z."/>
            <person name="Liu X.-D."/>
            <person name="Liao X.-Y."/>
            <person name="Jiang Y.-T."/>
            <person name="Yu X."/>
            <person name="Hao Y."/>
            <person name="Huang J."/>
            <person name="Zhao X.-W."/>
            <person name="Ke S."/>
            <person name="Chen Y.-Y."/>
            <person name="Wu W.-L."/>
            <person name="Hsu J.-L."/>
            <person name="Lin Y.-F."/>
            <person name="Huang M.-D."/>
            <person name="Li C.-Y."/>
            <person name="Huang L."/>
            <person name="Wang Z.-W."/>
            <person name="Zhao X."/>
            <person name="Zhong W.-Y."/>
            <person name="Peng D.-H."/>
            <person name="Ahmad S."/>
            <person name="Lan S."/>
            <person name="Zhang J.-S."/>
            <person name="Tsai W.-C."/>
            <person name="Van De Peer Y."/>
            <person name="Liu Z.-J."/>
        </authorList>
    </citation>
    <scope>NUCLEOTIDE SEQUENCE</scope>
    <source>
        <strain evidence="1">CP</strain>
        <tissue evidence="1">Leaves</tissue>
    </source>
</reference>
<name>A0AAV9CL99_ACOCL</name>
<protein>
    <submittedName>
        <fullName evidence="1">Uncharacterized protein</fullName>
    </submittedName>
</protein>
<reference evidence="1" key="1">
    <citation type="journal article" date="2023" name="Nat. Commun.">
        <title>Diploid and tetraploid genomes of Acorus and the evolution of monocots.</title>
        <authorList>
            <person name="Ma L."/>
            <person name="Liu K.W."/>
            <person name="Li Z."/>
            <person name="Hsiao Y.Y."/>
            <person name="Qi Y."/>
            <person name="Fu T."/>
            <person name="Tang G.D."/>
            <person name="Zhang D."/>
            <person name="Sun W.H."/>
            <person name="Liu D.K."/>
            <person name="Li Y."/>
            <person name="Chen G.Z."/>
            <person name="Liu X.D."/>
            <person name="Liao X.Y."/>
            <person name="Jiang Y.T."/>
            <person name="Yu X."/>
            <person name="Hao Y."/>
            <person name="Huang J."/>
            <person name="Zhao X.W."/>
            <person name="Ke S."/>
            <person name="Chen Y.Y."/>
            <person name="Wu W.L."/>
            <person name="Hsu J.L."/>
            <person name="Lin Y.F."/>
            <person name="Huang M.D."/>
            <person name="Li C.Y."/>
            <person name="Huang L."/>
            <person name="Wang Z.W."/>
            <person name="Zhao X."/>
            <person name="Zhong W.Y."/>
            <person name="Peng D.H."/>
            <person name="Ahmad S."/>
            <person name="Lan S."/>
            <person name="Zhang J.S."/>
            <person name="Tsai W.C."/>
            <person name="Van de Peer Y."/>
            <person name="Liu Z.J."/>
        </authorList>
    </citation>
    <scope>NUCLEOTIDE SEQUENCE</scope>
    <source>
        <strain evidence="1">CP</strain>
    </source>
</reference>
<sequence>MIQQNNSMIWSNLLKSLIETNHQSEQSHIHHTRAKIQERRLHRKLKPYMSAKHSEYNVGSPTDPTYVFNVLPISYKR</sequence>
<organism evidence="1 2">
    <name type="scientific">Acorus calamus</name>
    <name type="common">Sweet flag</name>
    <dbReference type="NCBI Taxonomy" id="4465"/>
    <lineage>
        <taxon>Eukaryota</taxon>
        <taxon>Viridiplantae</taxon>
        <taxon>Streptophyta</taxon>
        <taxon>Embryophyta</taxon>
        <taxon>Tracheophyta</taxon>
        <taxon>Spermatophyta</taxon>
        <taxon>Magnoliopsida</taxon>
        <taxon>Liliopsida</taxon>
        <taxon>Acoraceae</taxon>
        <taxon>Acorus</taxon>
    </lineage>
</organism>
<comment type="caution">
    <text evidence="1">The sequence shown here is derived from an EMBL/GenBank/DDBJ whole genome shotgun (WGS) entry which is preliminary data.</text>
</comment>
<keyword evidence="2" id="KW-1185">Reference proteome</keyword>
<dbReference type="EMBL" id="JAUJYO010000018">
    <property type="protein sequence ID" value="KAK1289542.1"/>
    <property type="molecule type" value="Genomic_DNA"/>
</dbReference>
<gene>
    <name evidence="1" type="ORF">QJS10_CPB18g00340</name>
</gene>
<evidence type="ECO:0000313" key="2">
    <source>
        <dbReference type="Proteomes" id="UP001180020"/>
    </source>
</evidence>
<accession>A0AAV9CL99</accession>
<dbReference type="AlphaFoldDB" id="A0AAV9CL99"/>
<dbReference type="Proteomes" id="UP001180020">
    <property type="component" value="Unassembled WGS sequence"/>
</dbReference>
<proteinExistence type="predicted"/>
<evidence type="ECO:0000313" key="1">
    <source>
        <dbReference type="EMBL" id="KAK1289542.1"/>
    </source>
</evidence>